<dbReference type="EMBL" id="NXLV01000008">
    <property type="protein sequence ID" value="RDU70591.1"/>
    <property type="molecule type" value="Genomic_DNA"/>
</dbReference>
<protein>
    <submittedName>
        <fullName evidence="1">Uncharacterized protein</fullName>
    </submittedName>
</protein>
<proteinExistence type="predicted"/>
<accession>A0A3D8J1D5</accession>
<name>A0A3D8J1D5_9HELI</name>
<keyword evidence="2" id="KW-1185">Reference proteome</keyword>
<sequence length="137" mass="16095">MKKPKTLFSIHRSGYMLRLDFKDDKQNIQSLHIQSHWRFIKQGEIFVGSFDFSRLFDEDKKDKWGNTLADIFLQELESSLPLNVSSIKLGVFGDIQIVLDDKLVFECFIDTSSKTLECYRWIDASFNPPKHIVFNEE</sequence>
<dbReference type="Proteomes" id="UP000257045">
    <property type="component" value="Unassembled WGS sequence"/>
</dbReference>
<dbReference type="AlphaFoldDB" id="A0A3D8J1D5"/>
<evidence type="ECO:0000313" key="1">
    <source>
        <dbReference type="EMBL" id="RDU70591.1"/>
    </source>
</evidence>
<comment type="caution">
    <text evidence="1">The sequence shown here is derived from an EMBL/GenBank/DDBJ whole genome shotgun (WGS) entry which is preliminary data.</text>
</comment>
<evidence type="ECO:0000313" key="2">
    <source>
        <dbReference type="Proteomes" id="UP000257045"/>
    </source>
</evidence>
<dbReference type="OrthoDB" id="9553757at2"/>
<organism evidence="1 2">
    <name type="scientific">Helicobacter brantae</name>
    <dbReference type="NCBI Taxonomy" id="375927"/>
    <lineage>
        <taxon>Bacteria</taxon>
        <taxon>Pseudomonadati</taxon>
        <taxon>Campylobacterota</taxon>
        <taxon>Epsilonproteobacteria</taxon>
        <taxon>Campylobacterales</taxon>
        <taxon>Helicobacteraceae</taxon>
        <taxon>Helicobacter</taxon>
    </lineage>
</organism>
<dbReference type="RefSeq" id="WP_115569686.1">
    <property type="nucleotide sequence ID" value="NZ_NXLV01000008.1"/>
</dbReference>
<reference evidence="1 2" key="1">
    <citation type="submission" date="2018-04" db="EMBL/GenBank/DDBJ databases">
        <title>Novel Campyloabacter and Helicobacter Species and Strains.</title>
        <authorList>
            <person name="Mannion A.J."/>
            <person name="Shen Z."/>
            <person name="Fox J.G."/>
        </authorList>
    </citation>
    <scope>NUCLEOTIDE SEQUENCE [LARGE SCALE GENOMIC DNA]</scope>
    <source>
        <strain evidence="1 2">MIT 04-9366</strain>
    </source>
</reference>
<gene>
    <name evidence="1" type="ORF">CQA58_05315</name>
</gene>